<dbReference type="SUPFAM" id="SSF69593">
    <property type="entry name" value="Glycerol-3-phosphate (1)-acyltransferase"/>
    <property type="match status" value="2"/>
</dbReference>
<protein>
    <submittedName>
        <fullName evidence="5">Bifunctional glycerol-3-phosphate/glycerone-phosphate O-acyltransferase SCT1</fullName>
    </submittedName>
</protein>
<gene>
    <name evidence="5" type="ORF">RirG_032540</name>
</gene>
<feature type="compositionally biased region" description="Low complexity" evidence="1">
    <location>
        <begin position="617"/>
        <end position="634"/>
    </location>
</feature>
<feature type="transmembrane region" description="Helical" evidence="2">
    <location>
        <begin position="446"/>
        <end position="468"/>
    </location>
</feature>
<dbReference type="Proteomes" id="UP000022910">
    <property type="component" value="Unassembled WGS sequence"/>
</dbReference>
<dbReference type="OMA" id="FEMQHEG"/>
<dbReference type="GO" id="GO:0016287">
    <property type="term" value="F:glycerone-phosphate O-acyltransferase activity"/>
    <property type="evidence" value="ECO:0007669"/>
    <property type="project" value="TreeGrafter"/>
</dbReference>
<keyword evidence="2" id="KW-0812">Transmembrane</keyword>
<dbReference type="Pfam" id="PF01553">
    <property type="entry name" value="Acyltransferase"/>
    <property type="match status" value="1"/>
</dbReference>
<keyword evidence="3" id="KW-0732">Signal</keyword>
<dbReference type="AlphaFoldDB" id="A0A015K3Y1"/>
<dbReference type="SMART" id="SM00563">
    <property type="entry name" value="PlsC"/>
    <property type="match status" value="1"/>
</dbReference>
<name>A0A015K3Y1_RHIIW</name>
<dbReference type="SMR" id="A0A015K3Y1"/>
<dbReference type="InterPro" id="IPR002123">
    <property type="entry name" value="Plipid/glycerol_acylTrfase"/>
</dbReference>
<keyword evidence="2" id="KW-1133">Transmembrane helix</keyword>
<keyword evidence="6" id="KW-1185">Reference proteome</keyword>
<evidence type="ECO:0000256" key="1">
    <source>
        <dbReference type="SAM" id="MobiDB-lite"/>
    </source>
</evidence>
<dbReference type="HOGENOM" id="CLU_007860_1_0_1"/>
<dbReference type="InterPro" id="IPR052744">
    <property type="entry name" value="GPAT/DAPAT"/>
</dbReference>
<dbReference type="EMBL" id="JEMT01012221">
    <property type="protein sequence ID" value="EXX76512.1"/>
    <property type="molecule type" value="Genomic_DNA"/>
</dbReference>
<keyword evidence="5" id="KW-0012">Acyltransferase</keyword>
<evidence type="ECO:0000256" key="3">
    <source>
        <dbReference type="SAM" id="SignalP"/>
    </source>
</evidence>
<proteinExistence type="predicted"/>
<evidence type="ECO:0000313" key="5">
    <source>
        <dbReference type="EMBL" id="EXX76512.1"/>
    </source>
</evidence>
<dbReference type="CDD" id="cd07992">
    <property type="entry name" value="LPLAT_AAK14816-like"/>
    <property type="match status" value="1"/>
</dbReference>
<feature type="chain" id="PRO_5001475561" evidence="3">
    <location>
        <begin position="18"/>
        <end position="693"/>
    </location>
</feature>
<feature type="transmembrane region" description="Helical" evidence="2">
    <location>
        <begin position="388"/>
        <end position="415"/>
    </location>
</feature>
<dbReference type="GO" id="GO:0004366">
    <property type="term" value="F:glycerol-3-phosphate O-acyltransferase activity"/>
    <property type="evidence" value="ECO:0007669"/>
    <property type="project" value="TreeGrafter"/>
</dbReference>
<dbReference type="GO" id="GO:0008654">
    <property type="term" value="P:phospholipid biosynthetic process"/>
    <property type="evidence" value="ECO:0007669"/>
    <property type="project" value="TreeGrafter"/>
</dbReference>
<feature type="region of interest" description="Disordered" evidence="1">
    <location>
        <begin position="617"/>
        <end position="642"/>
    </location>
</feature>
<feature type="signal peptide" evidence="3">
    <location>
        <begin position="1"/>
        <end position="17"/>
    </location>
</feature>
<keyword evidence="5" id="KW-0808">Transferase</keyword>
<dbReference type="PANTHER" id="PTHR31605">
    <property type="entry name" value="GLYCEROL-3-PHOSPHATE O-ACYLTRANSFERASE 1"/>
    <property type="match status" value="1"/>
</dbReference>
<feature type="compositionally biased region" description="Low complexity" evidence="1">
    <location>
        <begin position="657"/>
        <end position="672"/>
    </location>
</feature>
<dbReference type="OrthoDB" id="2427554at2759"/>
<reference evidence="5 6" key="1">
    <citation type="submission" date="2014-02" db="EMBL/GenBank/DDBJ databases">
        <title>Single nucleus genome sequencing reveals high similarity among nuclei of an endomycorrhizal fungus.</title>
        <authorList>
            <person name="Lin K."/>
            <person name="Geurts R."/>
            <person name="Zhang Z."/>
            <person name="Limpens E."/>
            <person name="Saunders D.G."/>
            <person name="Mu D."/>
            <person name="Pang E."/>
            <person name="Cao H."/>
            <person name="Cha H."/>
            <person name="Lin T."/>
            <person name="Zhou Q."/>
            <person name="Shang Y."/>
            <person name="Li Y."/>
            <person name="Ivanov S."/>
            <person name="Sharma T."/>
            <person name="Velzen R.V."/>
            <person name="Ruijter N.D."/>
            <person name="Aanen D.K."/>
            <person name="Win J."/>
            <person name="Kamoun S."/>
            <person name="Bisseling T."/>
            <person name="Huang S."/>
        </authorList>
    </citation>
    <scope>NUCLEOTIDE SEQUENCE [LARGE SCALE GENOMIC DNA]</scope>
    <source>
        <strain evidence="6">DAOM197198w</strain>
    </source>
</reference>
<evidence type="ECO:0000256" key="2">
    <source>
        <dbReference type="SAM" id="Phobius"/>
    </source>
</evidence>
<organism evidence="5 6">
    <name type="scientific">Rhizophagus irregularis (strain DAOM 197198w)</name>
    <name type="common">Glomus intraradices</name>
    <dbReference type="NCBI Taxonomy" id="1432141"/>
    <lineage>
        <taxon>Eukaryota</taxon>
        <taxon>Fungi</taxon>
        <taxon>Fungi incertae sedis</taxon>
        <taxon>Mucoromycota</taxon>
        <taxon>Glomeromycotina</taxon>
        <taxon>Glomeromycetes</taxon>
        <taxon>Glomerales</taxon>
        <taxon>Glomeraceae</taxon>
        <taxon>Rhizophagus</taxon>
    </lineage>
</organism>
<feature type="region of interest" description="Disordered" evidence="1">
    <location>
        <begin position="655"/>
        <end position="693"/>
    </location>
</feature>
<evidence type="ECO:0000313" key="6">
    <source>
        <dbReference type="Proteomes" id="UP000022910"/>
    </source>
</evidence>
<dbReference type="PANTHER" id="PTHR31605:SF0">
    <property type="entry name" value="GLYCEROL-3-PHOSPHATE O-ACYLTRANSFERASE 1"/>
    <property type="match status" value="1"/>
</dbReference>
<comment type="caution">
    <text evidence="5">The sequence shown here is derived from an EMBL/GenBank/DDBJ whole genome shotgun (WGS) entry which is preliminary data.</text>
</comment>
<feature type="transmembrane region" description="Helical" evidence="2">
    <location>
        <begin position="480"/>
        <end position="501"/>
    </location>
</feature>
<evidence type="ECO:0000259" key="4">
    <source>
        <dbReference type="SMART" id="SM00563"/>
    </source>
</evidence>
<accession>A0A015K3Y1</accession>
<feature type="domain" description="Phospholipid/glycerol acyltransferase" evidence="4">
    <location>
        <begin position="38"/>
        <end position="246"/>
    </location>
</feature>
<sequence>MLSIYDLLVFFFSVILDQFFREIKSRGSHKIPTEGPVIFVAAPHANQFVDPLVLMRNANRRISFLIAEKSMKRKYVGSMARASNAIPVARPQDLAKQGIGKICLNDRINEPLRITGIGTEFTKQLEVGSQIALPNDRGSSEVVSIISDTELVIKKEFKDLKALEMLTKPEGTPFKCLPHVDQSQVYDAVFKTLNAGNCIGIFPEGGSHDRTEILPLKAGVTIMALGAMAANPNLDVKIVPCGLNYFHAHSFRSRAVVEFGSPISIPNDLVEKYRKGGTEKREACGKLLDCIYTALRSVTVNTPDYETLMAIQAARRLYRPEHHKLELSDVIELNRRFVEGYMKFKDDSRVQEMNNKIMIYNQLLIYHGLRDHQVNRTGLGKGRAFALFVYRLLLLTVWVVIGSPGFIMNIPLIMITRVISAKKQKEALKASTVKIAGRDVLATWKLLVALVVTPILYGFYTFITLWLIYKYDLERLQFGWWTPIIVYLMFYLVSNFTMHLADSGFDVYRSLRPLFLSLLPWSQSSIQNLRAAREQLSHDLTNLINELGPRMYPNFGNSRIVKEFRDRSPSPSRPSSSLRLFPLSDWLDDKVFDWSRADDSDYDDVFFFLDQQNKNVVGKSRGSSGRNSSVTRSRANSTGSCDGYNSSNLAFTEVNKRPASVSSVPKVPKVQVNDFDEDPGYHGDKEIESKKSV</sequence>
<dbReference type="STRING" id="1432141.A0A015K3Y1"/>
<feature type="compositionally biased region" description="Basic and acidic residues" evidence="1">
    <location>
        <begin position="679"/>
        <end position="693"/>
    </location>
</feature>
<keyword evidence="2" id="KW-0472">Membrane</keyword>